<organism evidence="1 2">
    <name type="scientific">Nesidiocoris tenuis</name>
    <dbReference type="NCBI Taxonomy" id="355587"/>
    <lineage>
        <taxon>Eukaryota</taxon>
        <taxon>Metazoa</taxon>
        <taxon>Ecdysozoa</taxon>
        <taxon>Arthropoda</taxon>
        <taxon>Hexapoda</taxon>
        <taxon>Insecta</taxon>
        <taxon>Pterygota</taxon>
        <taxon>Neoptera</taxon>
        <taxon>Paraneoptera</taxon>
        <taxon>Hemiptera</taxon>
        <taxon>Heteroptera</taxon>
        <taxon>Panheteroptera</taxon>
        <taxon>Cimicomorpha</taxon>
        <taxon>Miridae</taxon>
        <taxon>Dicyphina</taxon>
        <taxon>Nesidiocoris</taxon>
    </lineage>
</organism>
<protein>
    <submittedName>
        <fullName evidence="1">Uncharacterized protein</fullName>
    </submittedName>
</protein>
<sequence length="120" mass="13819">MIVDNVQSVNSLLASSVVWIFAPRFNRMEPKVIIKAKNFEESCSLDSAQIGNRRYFQLLKRHHTLLHRIFCINLVLDGMDKSFSFLGWTDFVEEGQRNFLFAQVPKSYLLFSLSSSLGVD</sequence>
<proteinExistence type="predicted"/>
<evidence type="ECO:0000313" key="2">
    <source>
        <dbReference type="Proteomes" id="UP001307889"/>
    </source>
</evidence>
<keyword evidence="2" id="KW-1185">Reference proteome</keyword>
<dbReference type="EMBL" id="AP028914">
    <property type="protein sequence ID" value="BES95305.1"/>
    <property type="molecule type" value="Genomic_DNA"/>
</dbReference>
<name>A0ABN7ASX1_9HEMI</name>
<evidence type="ECO:0000313" key="1">
    <source>
        <dbReference type="EMBL" id="BES95305.1"/>
    </source>
</evidence>
<dbReference type="Proteomes" id="UP001307889">
    <property type="component" value="Chromosome 6"/>
</dbReference>
<reference evidence="1 2" key="1">
    <citation type="submission" date="2023-09" db="EMBL/GenBank/DDBJ databases">
        <title>Nesidiocoris tenuis whole genome shotgun sequence.</title>
        <authorList>
            <person name="Shibata T."/>
            <person name="Shimoda M."/>
            <person name="Kobayashi T."/>
            <person name="Uehara T."/>
        </authorList>
    </citation>
    <scope>NUCLEOTIDE SEQUENCE [LARGE SCALE GENOMIC DNA]</scope>
    <source>
        <strain evidence="1 2">Japan</strain>
    </source>
</reference>
<accession>A0ABN7ASX1</accession>
<gene>
    <name evidence="1" type="ORF">NTJ_08114</name>
</gene>